<feature type="signal peptide" evidence="1">
    <location>
        <begin position="1"/>
        <end position="22"/>
    </location>
</feature>
<gene>
    <name evidence="3" type="ORF">PYM288_LOCUS11786</name>
</gene>
<dbReference type="Pfam" id="PF00144">
    <property type="entry name" value="Beta-lactamase"/>
    <property type="match status" value="1"/>
</dbReference>
<protein>
    <recommendedName>
        <fullName evidence="2">Beta-lactamase-related domain-containing protein</fullName>
    </recommendedName>
</protein>
<evidence type="ECO:0000313" key="4">
    <source>
        <dbReference type="Proteomes" id="UP000663854"/>
    </source>
</evidence>
<dbReference type="InterPro" id="IPR001466">
    <property type="entry name" value="Beta-lactam-related"/>
</dbReference>
<sequence>MHTQKMTYSTWFLLCFISTVLCHDEPDYNIHGTTAQGWEFLRDLFRENFVQEQELGAAIAVYHHGHLVVDLKGGWFDESRTKLYDDNSLQLVFSTTKGLVAVAVALCVQQGLLDYSALVTKYWPEYGQNGKENTTVADILSHRAGLPYISSPIEQYTNWTAMIHTLEQERPLWTPGTTHGYHSVTYGWLASELVRRVDPRKRSFGQFIKDEIASPLQIEFYIGLPSNIQYRVSPVVSHPNVKNMLNETMKELFQIWNDPLIHQAEIPAAIGLSNARSIARLYASLIGHLDDGFEHRLLSEEIMKRATKSNTPLNEIDLVLQYYSSFGMGFHRYDRFLPEFGLGVFGHHGAGGSIGFAAPSKNFSFAYVLNQIGTDSATIIDPRIQSIVTQIAAKLNH</sequence>
<dbReference type="PANTHER" id="PTHR43319:SF3">
    <property type="entry name" value="BETA-LACTAMASE-RELATED DOMAIN-CONTAINING PROTEIN"/>
    <property type="match status" value="1"/>
</dbReference>
<organism evidence="3 4">
    <name type="scientific">Rotaria sordida</name>
    <dbReference type="NCBI Taxonomy" id="392033"/>
    <lineage>
        <taxon>Eukaryota</taxon>
        <taxon>Metazoa</taxon>
        <taxon>Spiralia</taxon>
        <taxon>Gnathifera</taxon>
        <taxon>Rotifera</taxon>
        <taxon>Eurotatoria</taxon>
        <taxon>Bdelloidea</taxon>
        <taxon>Philodinida</taxon>
        <taxon>Philodinidae</taxon>
        <taxon>Rotaria</taxon>
    </lineage>
</organism>
<dbReference type="AlphaFoldDB" id="A0A814CN52"/>
<dbReference type="PANTHER" id="PTHR43319">
    <property type="entry name" value="BETA-LACTAMASE-RELATED"/>
    <property type="match status" value="1"/>
</dbReference>
<feature type="chain" id="PRO_5032981764" description="Beta-lactamase-related domain-containing protein" evidence="1">
    <location>
        <begin position="23"/>
        <end position="397"/>
    </location>
</feature>
<dbReference type="InterPro" id="IPR052907">
    <property type="entry name" value="Beta-lactamase/esterase"/>
</dbReference>
<dbReference type="SUPFAM" id="SSF56601">
    <property type="entry name" value="beta-lactamase/transpeptidase-like"/>
    <property type="match status" value="1"/>
</dbReference>
<evidence type="ECO:0000259" key="2">
    <source>
        <dbReference type="Pfam" id="PF00144"/>
    </source>
</evidence>
<keyword evidence="1" id="KW-0732">Signal</keyword>
<name>A0A814CN52_9BILA</name>
<evidence type="ECO:0000313" key="3">
    <source>
        <dbReference type="EMBL" id="CAF0944612.1"/>
    </source>
</evidence>
<evidence type="ECO:0000256" key="1">
    <source>
        <dbReference type="SAM" id="SignalP"/>
    </source>
</evidence>
<dbReference type="Proteomes" id="UP000663854">
    <property type="component" value="Unassembled WGS sequence"/>
</dbReference>
<proteinExistence type="predicted"/>
<comment type="caution">
    <text evidence="3">The sequence shown here is derived from an EMBL/GenBank/DDBJ whole genome shotgun (WGS) entry which is preliminary data.</text>
</comment>
<dbReference type="Gene3D" id="3.40.710.10">
    <property type="entry name" value="DD-peptidase/beta-lactamase superfamily"/>
    <property type="match status" value="1"/>
</dbReference>
<dbReference type="EMBL" id="CAJNOH010000206">
    <property type="protein sequence ID" value="CAF0944612.1"/>
    <property type="molecule type" value="Genomic_DNA"/>
</dbReference>
<dbReference type="InterPro" id="IPR012338">
    <property type="entry name" value="Beta-lactam/transpept-like"/>
</dbReference>
<reference evidence="3" key="1">
    <citation type="submission" date="2021-02" db="EMBL/GenBank/DDBJ databases">
        <authorList>
            <person name="Nowell W R."/>
        </authorList>
    </citation>
    <scope>NUCLEOTIDE SEQUENCE</scope>
</reference>
<accession>A0A814CN52</accession>
<feature type="domain" description="Beta-lactamase-related" evidence="2">
    <location>
        <begin position="44"/>
        <end position="382"/>
    </location>
</feature>